<evidence type="ECO:0000313" key="3">
    <source>
        <dbReference type="Proteomes" id="UP000275137"/>
    </source>
</evidence>
<organism evidence="2 3">
    <name type="scientific">Pseudomethylobacillus aquaticus</name>
    <dbReference type="NCBI Taxonomy" id="2676064"/>
    <lineage>
        <taxon>Bacteria</taxon>
        <taxon>Pseudomonadati</taxon>
        <taxon>Pseudomonadota</taxon>
        <taxon>Betaproteobacteria</taxon>
        <taxon>Nitrosomonadales</taxon>
        <taxon>Methylophilaceae</taxon>
        <taxon>Pseudomethylobacillus</taxon>
    </lineage>
</organism>
<sequence length="128" mass="14097">MIARLRFLASASLIALILLCLAWEGWLAPLKPQGSLLILKALPLLLPLFGILRGKRYTYQWACMFILLYFTEGAVRAWADTGLSAWLALAEVMLTLLFFTVSVLYARATAPSRLAIATTAASDRIPPT</sequence>
<proteinExistence type="predicted"/>
<dbReference type="RefSeq" id="WP_123236346.1">
    <property type="nucleotide sequence ID" value="NZ_RJVP01000001.1"/>
</dbReference>
<keyword evidence="1" id="KW-0472">Membrane</keyword>
<protein>
    <submittedName>
        <fullName evidence="2">DUF2069 domain-containing protein</fullName>
    </submittedName>
</protein>
<dbReference type="Proteomes" id="UP000275137">
    <property type="component" value="Unassembled WGS sequence"/>
</dbReference>
<evidence type="ECO:0000256" key="1">
    <source>
        <dbReference type="SAM" id="Phobius"/>
    </source>
</evidence>
<comment type="caution">
    <text evidence="2">The sequence shown here is derived from an EMBL/GenBank/DDBJ whole genome shotgun (WGS) entry which is preliminary data.</text>
</comment>
<dbReference type="EMBL" id="RJVP01000001">
    <property type="protein sequence ID" value="ROH88354.1"/>
    <property type="molecule type" value="Genomic_DNA"/>
</dbReference>
<reference evidence="2 3" key="1">
    <citation type="submission" date="2018-10" db="EMBL/GenBank/DDBJ databases">
        <authorList>
            <person name="Chen W.-M."/>
        </authorList>
    </citation>
    <scope>NUCLEOTIDE SEQUENCE [LARGE SCALE GENOMIC DNA]</scope>
    <source>
        <strain evidence="2 3">H-5</strain>
    </source>
</reference>
<evidence type="ECO:0000313" key="2">
    <source>
        <dbReference type="EMBL" id="ROH88354.1"/>
    </source>
</evidence>
<keyword evidence="3" id="KW-1185">Reference proteome</keyword>
<dbReference type="AlphaFoldDB" id="A0A3N0V6W2"/>
<feature type="transmembrane region" description="Helical" evidence="1">
    <location>
        <begin position="59"/>
        <end position="79"/>
    </location>
</feature>
<name>A0A3N0V6W2_9PROT</name>
<keyword evidence="1" id="KW-1133">Transmembrane helix</keyword>
<dbReference type="Pfam" id="PF09842">
    <property type="entry name" value="DUF2069"/>
    <property type="match status" value="1"/>
</dbReference>
<feature type="transmembrane region" description="Helical" evidence="1">
    <location>
        <begin position="85"/>
        <end position="106"/>
    </location>
</feature>
<accession>A0A3N0V6W2</accession>
<gene>
    <name evidence="2" type="ORF">ED236_02530</name>
</gene>
<keyword evidence="1" id="KW-0812">Transmembrane</keyword>
<dbReference type="InterPro" id="IPR018643">
    <property type="entry name" value="DUF2069_membrane"/>
</dbReference>
<feature type="transmembrane region" description="Helical" evidence="1">
    <location>
        <begin position="32"/>
        <end position="52"/>
    </location>
</feature>